<protein>
    <submittedName>
        <fullName evidence="1">Uncharacterized protein</fullName>
    </submittedName>
</protein>
<name>A0A099NKT2_PICKU</name>
<evidence type="ECO:0000313" key="1">
    <source>
        <dbReference type="EMBL" id="KGK32551.1"/>
    </source>
</evidence>
<proteinExistence type="predicted"/>
<dbReference type="EMBL" id="JQFK01002125">
    <property type="protein sequence ID" value="KGK32551.1"/>
    <property type="molecule type" value="Genomic_DNA"/>
</dbReference>
<sequence>MSCRAVWMWLEVAVMGGL</sequence>
<evidence type="ECO:0000313" key="2">
    <source>
        <dbReference type="Proteomes" id="UP000029867"/>
    </source>
</evidence>
<reference evidence="2" key="1">
    <citation type="journal article" date="2014" name="Microb. Cell Fact.">
        <title>Exploiting Issatchenkia orientalis SD108 for succinic acid production.</title>
        <authorList>
            <person name="Xiao H."/>
            <person name="Shao Z."/>
            <person name="Jiang Y."/>
            <person name="Dole S."/>
            <person name="Zhao H."/>
        </authorList>
    </citation>
    <scope>NUCLEOTIDE SEQUENCE [LARGE SCALE GENOMIC DNA]</scope>
    <source>
        <strain evidence="2">SD108</strain>
    </source>
</reference>
<organism evidence="1 2">
    <name type="scientific">Pichia kudriavzevii</name>
    <name type="common">Yeast</name>
    <name type="synonym">Issatchenkia orientalis</name>
    <dbReference type="NCBI Taxonomy" id="4909"/>
    <lineage>
        <taxon>Eukaryota</taxon>
        <taxon>Fungi</taxon>
        <taxon>Dikarya</taxon>
        <taxon>Ascomycota</taxon>
        <taxon>Saccharomycotina</taxon>
        <taxon>Pichiomycetes</taxon>
        <taxon>Pichiales</taxon>
        <taxon>Pichiaceae</taxon>
        <taxon>Pichia</taxon>
    </lineage>
</organism>
<comment type="caution">
    <text evidence="1">The sequence shown here is derived from an EMBL/GenBank/DDBJ whole genome shotgun (WGS) entry which is preliminary data.</text>
</comment>
<dbReference type="HOGENOM" id="CLU_3430996_0_0_1"/>
<accession>A0A099NKT2</accession>
<dbReference type="AlphaFoldDB" id="A0A099NKT2"/>
<gene>
    <name evidence="1" type="ORF">JL09_g6842</name>
</gene>
<dbReference type="Proteomes" id="UP000029867">
    <property type="component" value="Unassembled WGS sequence"/>
</dbReference>